<organism evidence="2">
    <name type="scientific">viral metagenome</name>
    <dbReference type="NCBI Taxonomy" id="1070528"/>
    <lineage>
        <taxon>unclassified sequences</taxon>
        <taxon>metagenomes</taxon>
        <taxon>organismal metagenomes</taxon>
    </lineage>
</organism>
<evidence type="ECO:0000256" key="1">
    <source>
        <dbReference type="SAM" id="MobiDB-lite"/>
    </source>
</evidence>
<proteinExistence type="predicted"/>
<feature type="compositionally biased region" description="Low complexity" evidence="1">
    <location>
        <begin position="18"/>
        <end position="27"/>
    </location>
</feature>
<name>A0A6C0HX08_9ZZZZ</name>
<dbReference type="EMBL" id="MN740029">
    <property type="protein sequence ID" value="QHT84960.1"/>
    <property type="molecule type" value="Genomic_DNA"/>
</dbReference>
<feature type="compositionally biased region" description="Low complexity" evidence="1">
    <location>
        <begin position="50"/>
        <end position="60"/>
    </location>
</feature>
<sequence length="247" mass="29298">MSNVETNTTPMFSDSLFSNSSSNNSSNRTTNHENRRDSYDSSRMDDEDQFNQNNEQNDSNEPNHDPLNIAIFRYKFTQEFMDHLYQFSKIHQYDDRKSFKEAWLQWVIDNEELVGSEVTRLTDLGYKGDIVDKMFKSGRYYFRKKSTKKTELSTHQQRKHYVCIKKEMLDEMDTHISRNIRTNNYKPSDGFSDFCNCNMELLKTCISNLIEQGMKDSETIREKIKKTYKNRYFIYRQAAAGAIEESN</sequence>
<dbReference type="AlphaFoldDB" id="A0A6C0HX08"/>
<feature type="compositionally biased region" description="Basic and acidic residues" evidence="1">
    <location>
        <begin position="30"/>
        <end position="44"/>
    </location>
</feature>
<feature type="region of interest" description="Disordered" evidence="1">
    <location>
        <begin position="1"/>
        <end position="66"/>
    </location>
</feature>
<accession>A0A6C0HX08</accession>
<feature type="compositionally biased region" description="Polar residues" evidence="1">
    <location>
        <begin position="1"/>
        <end position="17"/>
    </location>
</feature>
<evidence type="ECO:0000313" key="2">
    <source>
        <dbReference type="EMBL" id="QHT84960.1"/>
    </source>
</evidence>
<protein>
    <submittedName>
        <fullName evidence="2">Uncharacterized protein</fullName>
    </submittedName>
</protein>
<reference evidence="2" key="1">
    <citation type="journal article" date="2020" name="Nature">
        <title>Giant virus diversity and host interactions through global metagenomics.</title>
        <authorList>
            <person name="Schulz F."/>
            <person name="Roux S."/>
            <person name="Paez-Espino D."/>
            <person name="Jungbluth S."/>
            <person name="Walsh D.A."/>
            <person name="Denef V.J."/>
            <person name="McMahon K.D."/>
            <person name="Konstantinidis K.T."/>
            <person name="Eloe-Fadrosh E.A."/>
            <person name="Kyrpides N.C."/>
            <person name="Woyke T."/>
        </authorList>
    </citation>
    <scope>NUCLEOTIDE SEQUENCE</scope>
    <source>
        <strain evidence="2">GVMAG-M-3300023184-178</strain>
    </source>
</reference>